<dbReference type="AlphaFoldDB" id="A0A5C6BIJ6"/>
<dbReference type="SUPFAM" id="SSF51419">
    <property type="entry name" value="PLP-binding barrel"/>
    <property type="match status" value="1"/>
</dbReference>
<dbReference type="Proteomes" id="UP000316304">
    <property type="component" value="Unassembled WGS sequence"/>
</dbReference>
<proteinExistence type="inferred from homology"/>
<dbReference type="Pfam" id="PF14031">
    <property type="entry name" value="D-ser_dehydrat"/>
    <property type="match status" value="1"/>
</dbReference>
<protein>
    <submittedName>
        <fullName evidence="4">D-threonine aldolase</fullName>
        <ecNumber evidence="4">4.1.2.42</ecNumber>
    </submittedName>
</protein>
<dbReference type="RefSeq" id="WP_146597481.1">
    <property type="nucleotide sequence ID" value="NZ_SJPT01000017.1"/>
</dbReference>
<dbReference type="InterPro" id="IPR029066">
    <property type="entry name" value="PLP-binding_barrel"/>
</dbReference>
<gene>
    <name evidence="4" type="ORF">Pla52o_55940</name>
</gene>
<dbReference type="InterPro" id="IPR001608">
    <property type="entry name" value="Ala_racemase_N"/>
</dbReference>
<keyword evidence="2 4" id="KW-0456">Lyase</keyword>
<organism evidence="4 5">
    <name type="scientific">Novipirellula galeiformis</name>
    <dbReference type="NCBI Taxonomy" id="2528004"/>
    <lineage>
        <taxon>Bacteria</taxon>
        <taxon>Pseudomonadati</taxon>
        <taxon>Planctomycetota</taxon>
        <taxon>Planctomycetia</taxon>
        <taxon>Pirellulales</taxon>
        <taxon>Pirellulaceae</taxon>
        <taxon>Novipirellula</taxon>
    </lineage>
</organism>
<dbReference type="InterPro" id="IPR042208">
    <property type="entry name" value="D-ser_dehydrat-like_sf"/>
</dbReference>
<feature type="domain" description="D-serine dehydratase-like" evidence="3">
    <location>
        <begin position="260"/>
        <end position="349"/>
    </location>
</feature>
<dbReference type="OrthoDB" id="9788869at2"/>
<reference evidence="4 5" key="1">
    <citation type="submission" date="2019-02" db="EMBL/GenBank/DDBJ databases">
        <title>Deep-cultivation of Planctomycetes and their phenomic and genomic characterization uncovers novel biology.</title>
        <authorList>
            <person name="Wiegand S."/>
            <person name="Jogler M."/>
            <person name="Boedeker C."/>
            <person name="Pinto D."/>
            <person name="Vollmers J."/>
            <person name="Rivas-Marin E."/>
            <person name="Kohn T."/>
            <person name="Peeters S.H."/>
            <person name="Heuer A."/>
            <person name="Rast P."/>
            <person name="Oberbeckmann S."/>
            <person name="Bunk B."/>
            <person name="Jeske O."/>
            <person name="Meyerdierks A."/>
            <person name="Storesund J.E."/>
            <person name="Kallscheuer N."/>
            <person name="Luecker S."/>
            <person name="Lage O.M."/>
            <person name="Pohl T."/>
            <person name="Merkel B.J."/>
            <person name="Hornburger P."/>
            <person name="Mueller R.-W."/>
            <person name="Bruemmer F."/>
            <person name="Labrenz M."/>
            <person name="Spormann A.M."/>
            <person name="Op Den Camp H."/>
            <person name="Overmann J."/>
            <person name="Amann R."/>
            <person name="Jetten M.S.M."/>
            <person name="Mascher T."/>
            <person name="Medema M.H."/>
            <person name="Devos D.P."/>
            <person name="Kaster A.-K."/>
            <person name="Ovreas L."/>
            <person name="Rohde M."/>
            <person name="Galperin M.Y."/>
            <person name="Jogler C."/>
        </authorList>
    </citation>
    <scope>NUCLEOTIDE SEQUENCE [LARGE SCALE GENOMIC DNA]</scope>
    <source>
        <strain evidence="4 5">Pla52o</strain>
    </source>
</reference>
<sequence>MSAWYEVSNINDVPSPSVLVYPDRIDFNLQMMIDQAGDVRKLRPHVKTHKLPQVVRMKLSHGITKFKTSTIAEAEMVAIEGGPDVMLAYQPVGPNVPRLIKLIQTYPQTRFAALVDCVDCLDVIAAAAVAANISVPLFVDLNVGMDRSGIVPGDEAFDLFMRIASLDGVEAAGLHAYDGHVHDSDPNALEAKIQAAFAPVWRLKESIENAGMSAGTMVVSGTPTSFSMAHRHDVEVGAGTSVLWDTGQPKISPDLNFQNAAVLISRVISHPTPNRICVDLGHKAVASEFDHPRVTFLGLDNASAVMHSEEHLVLEVDDAQAYPVGTVLYGLPRHVCPTMALHQQAWCVREGRAVETWPITARARCLTI</sequence>
<comment type="caution">
    <text evidence="4">The sequence shown here is derived from an EMBL/GenBank/DDBJ whole genome shotgun (WGS) entry which is preliminary data.</text>
</comment>
<evidence type="ECO:0000313" key="4">
    <source>
        <dbReference type="EMBL" id="TWU11156.1"/>
    </source>
</evidence>
<dbReference type="PANTHER" id="PTHR28004">
    <property type="entry name" value="ZGC:162816-RELATED"/>
    <property type="match status" value="1"/>
</dbReference>
<dbReference type="GO" id="GO:0043876">
    <property type="term" value="F:D-threonine aldolase activity"/>
    <property type="evidence" value="ECO:0007669"/>
    <property type="project" value="UniProtKB-EC"/>
</dbReference>
<evidence type="ECO:0000259" key="3">
    <source>
        <dbReference type="SMART" id="SM01119"/>
    </source>
</evidence>
<dbReference type="EC" id="4.1.2.42" evidence="4"/>
<accession>A0A5C6BIJ6</accession>
<evidence type="ECO:0000256" key="1">
    <source>
        <dbReference type="ARBA" id="ARBA00005323"/>
    </source>
</evidence>
<dbReference type="SMART" id="SM01119">
    <property type="entry name" value="D-ser_dehydrat"/>
    <property type="match status" value="1"/>
</dbReference>
<dbReference type="Pfam" id="PF01168">
    <property type="entry name" value="Ala_racemase_N"/>
    <property type="match status" value="1"/>
</dbReference>
<evidence type="ECO:0000256" key="2">
    <source>
        <dbReference type="ARBA" id="ARBA00023239"/>
    </source>
</evidence>
<dbReference type="Gene3D" id="3.20.20.10">
    <property type="entry name" value="Alanine racemase"/>
    <property type="match status" value="1"/>
</dbReference>
<dbReference type="InterPro" id="IPR051466">
    <property type="entry name" value="D-amino_acid_metab_enzyme"/>
</dbReference>
<comment type="similarity">
    <text evidence="1">Belongs to the DSD1 family.</text>
</comment>
<name>A0A5C6BIJ6_9BACT</name>
<dbReference type="GO" id="GO:0036088">
    <property type="term" value="P:D-serine catabolic process"/>
    <property type="evidence" value="ECO:0007669"/>
    <property type="project" value="TreeGrafter"/>
</dbReference>
<dbReference type="PANTHER" id="PTHR28004:SF2">
    <property type="entry name" value="D-SERINE DEHYDRATASE"/>
    <property type="match status" value="1"/>
</dbReference>
<evidence type="ECO:0000313" key="5">
    <source>
        <dbReference type="Proteomes" id="UP000316304"/>
    </source>
</evidence>
<dbReference type="InterPro" id="IPR026956">
    <property type="entry name" value="D-ser_dehydrat-like_dom"/>
</dbReference>
<dbReference type="GO" id="GO:0008721">
    <property type="term" value="F:D-serine ammonia-lyase activity"/>
    <property type="evidence" value="ECO:0007669"/>
    <property type="project" value="TreeGrafter"/>
</dbReference>
<dbReference type="EMBL" id="SJPT01000017">
    <property type="protein sequence ID" value="TWU11156.1"/>
    <property type="molecule type" value="Genomic_DNA"/>
</dbReference>
<keyword evidence="5" id="KW-1185">Reference proteome</keyword>
<dbReference type="CDD" id="cd06821">
    <property type="entry name" value="PLPDE_III_D-TA"/>
    <property type="match status" value="1"/>
</dbReference>
<dbReference type="Gene3D" id="2.40.37.20">
    <property type="entry name" value="D-serine dehydratase-like domain"/>
    <property type="match status" value="1"/>
</dbReference>